<dbReference type="GO" id="GO:0005524">
    <property type="term" value="F:ATP binding"/>
    <property type="evidence" value="ECO:0007669"/>
    <property type="project" value="UniProtKB-KW"/>
</dbReference>
<dbReference type="FunFam" id="3.30.30.30:FF:000005">
    <property type="entry name" value="Heat shock protein ssb1"/>
    <property type="match status" value="1"/>
</dbReference>
<dbReference type="FunFam" id="3.90.640.10:FF:000010">
    <property type="entry name" value="heat shock 70 kDa protein 14"/>
    <property type="match status" value="1"/>
</dbReference>
<dbReference type="Gene3D" id="3.90.640.10">
    <property type="entry name" value="Actin, Chain A, domain 4"/>
    <property type="match status" value="1"/>
</dbReference>
<dbReference type="Pfam" id="PF00012">
    <property type="entry name" value="HSP70"/>
    <property type="match status" value="1"/>
</dbReference>
<sequence>KRLIGRCFDDHTVQTDLMYLPFTIVNRLNQPYICINMCGQQKEYSPEEFMATILLHLKSLAERKLQATIQHVVVSIPSCYTYTQRQATLSACALAEFSFFRLVHEPSAIALSYAHKNPTTLDTTYLLIFHLGGGTFDTSVAAVDEGIVEIVATIGENHLGGEDLDQRLIDHCLAEFNQIHRIDISSDPQALQCLRIACETAKCTLSSTAQSSVAVQYCYKDLEVSLSLTQAFFQQLCYDIFFRTINAVKKVLNNARIERSLINEVILVGGTAQIPCIRDWISGFFPGKRIISDVQQDVGVGQGLAIQAAILSGIIPEHTRKLLLLDIVPHVIEINIGDKWIEVFPANTTVPAQKTYKFATYPWGTPVHIYENSSKLHQLDFFLIPLSEYTIKLDLNGILSIEMCSTTSD</sequence>
<keyword evidence="4" id="KW-0067">ATP-binding</keyword>
<keyword evidence="8" id="KW-1185">Reference proteome</keyword>
<keyword evidence="7" id="KW-0346">Stress response</keyword>
<feature type="non-terminal residue" evidence="7">
    <location>
        <position position="1"/>
    </location>
</feature>
<proteinExistence type="inferred from homology"/>
<dbReference type="PANTHER" id="PTHR19375">
    <property type="entry name" value="HEAT SHOCK PROTEIN 70KDA"/>
    <property type="match status" value="1"/>
</dbReference>
<keyword evidence="3" id="KW-0547">Nucleotide-binding</keyword>
<evidence type="ECO:0000256" key="2">
    <source>
        <dbReference type="ARBA" id="ARBA00012554"/>
    </source>
</evidence>
<comment type="catalytic activity">
    <reaction evidence="6">
        <text>ATP + H2O = ADP + phosphate + H(+)</text>
        <dbReference type="Rhea" id="RHEA:13065"/>
        <dbReference type="ChEBI" id="CHEBI:15377"/>
        <dbReference type="ChEBI" id="CHEBI:15378"/>
        <dbReference type="ChEBI" id="CHEBI:30616"/>
        <dbReference type="ChEBI" id="CHEBI:43474"/>
        <dbReference type="ChEBI" id="CHEBI:456216"/>
        <dbReference type="EC" id="3.6.4.10"/>
    </reaction>
</comment>
<name>A0AAW0A1W8_9AGAR</name>
<evidence type="ECO:0000313" key="7">
    <source>
        <dbReference type="EMBL" id="KAK6997486.1"/>
    </source>
</evidence>
<evidence type="ECO:0000256" key="5">
    <source>
        <dbReference type="ARBA" id="ARBA00023186"/>
    </source>
</evidence>
<evidence type="ECO:0000313" key="8">
    <source>
        <dbReference type="Proteomes" id="UP001362999"/>
    </source>
</evidence>
<dbReference type="PRINTS" id="PR00301">
    <property type="entry name" value="HEATSHOCK70"/>
</dbReference>
<dbReference type="EC" id="3.6.4.10" evidence="2"/>
<accession>A0AAW0A1W8</accession>
<evidence type="ECO:0000256" key="1">
    <source>
        <dbReference type="ARBA" id="ARBA00007381"/>
    </source>
</evidence>
<evidence type="ECO:0000256" key="3">
    <source>
        <dbReference type="ARBA" id="ARBA00022741"/>
    </source>
</evidence>
<dbReference type="Proteomes" id="UP001362999">
    <property type="component" value="Unassembled WGS sequence"/>
</dbReference>
<dbReference type="InterPro" id="IPR043129">
    <property type="entry name" value="ATPase_NBD"/>
</dbReference>
<organism evidence="7 8">
    <name type="scientific">Favolaschia claudopus</name>
    <dbReference type="NCBI Taxonomy" id="2862362"/>
    <lineage>
        <taxon>Eukaryota</taxon>
        <taxon>Fungi</taxon>
        <taxon>Dikarya</taxon>
        <taxon>Basidiomycota</taxon>
        <taxon>Agaricomycotina</taxon>
        <taxon>Agaricomycetes</taxon>
        <taxon>Agaricomycetidae</taxon>
        <taxon>Agaricales</taxon>
        <taxon>Marasmiineae</taxon>
        <taxon>Mycenaceae</taxon>
        <taxon>Favolaschia</taxon>
    </lineage>
</organism>
<evidence type="ECO:0000256" key="6">
    <source>
        <dbReference type="ARBA" id="ARBA00048056"/>
    </source>
</evidence>
<protein>
    <recommendedName>
        <fullName evidence="2">non-chaperonin molecular chaperone ATPase</fullName>
        <ecNumber evidence="2">3.6.4.10</ecNumber>
    </recommendedName>
</protein>
<dbReference type="Gene3D" id="3.30.420.40">
    <property type="match status" value="2"/>
</dbReference>
<comment type="similarity">
    <text evidence="1">Belongs to the heat shock protein 70 family.</text>
</comment>
<evidence type="ECO:0000256" key="4">
    <source>
        <dbReference type="ARBA" id="ARBA00022840"/>
    </source>
</evidence>
<dbReference type="GO" id="GO:0140662">
    <property type="term" value="F:ATP-dependent protein folding chaperone"/>
    <property type="evidence" value="ECO:0007669"/>
    <property type="project" value="InterPro"/>
</dbReference>
<dbReference type="SUPFAM" id="SSF53067">
    <property type="entry name" value="Actin-like ATPase domain"/>
    <property type="match status" value="2"/>
</dbReference>
<dbReference type="AlphaFoldDB" id="A0AAW0A1W8"/>
<dbReference type="EMBL" id="JAWWNJ010000090">
    <property type="protein sequence ID" value="KAK6997486.1"/>
    <property type="molecule type" value="Genomic_DNA"/>
</dbReference>
<dbReference type="InterPro" id="IPR029047">
    <property type="entry name" value="HSP70_peptide-bd_sf"/>
</dbReference>
<dbReference type="FunFam" id="3.30.420.40:FF:000028">
    <property type="entry name" value="heat shock 70 kDa protein-like"/>
    <property type="match status" value="1"/>
</dbReference>
<dbReference type="InterPro" id="IPR013126">
    <property type="entry name" value="Hsp_70_fam"/>
</dbReference>
<gene>
    <name evidence="7" type="ORF">R3P38DRAFT_2562138</name>
</gene>
<dbReference type="SUPFAM" id="SSF100920">
    <property type="entry name" value="Heat shock protein 70kD (HSP70), peptide-binding domain"/>
    <property type="match status" value="1"/>
</dbReference>
<keyword evidence="5" id="KW-0143">Chaperone</keyword>
<reference evidence="7 8" key="1">
    <citation type="journal article" date="2024" name="J Genomics">
        <title>Draft genome sequencing and assembly of Favolaschia claudopus CIRM-BRFM 2984 isolated from oak limbs.</title>
        <authorList>
            <person name="Navarro D."/>
            <person name="Drula E."/>
            <person name="Chaduli D."/>
            <person name="Cazenave R."/>
            <person name="Ahrendt S."/>
            <person name="Wang J."/>
            <person name="Lipzen A."/>
            <person name="Daum C."/>
            <person name="Barry K."/>
            <person name="Grigoriev I.V."/>
            <person name="Favel A."/>
            <person name="Rosso M.N."/>
            <person name="Martin F."/>
        </authorList>
    </citation>
    <scope>NUCLEOTIDE SEQUENCE [LARGE SCALE GENOMIC DNA]</scope>
    <source>
        <strain evidence="7 8">CIRM-BRFM 2984</strain>
    </source>
</reference>
<comment type="caution">
    <text evidence="7">The sequence shown here is derived from an EMBL/GenBank/DDBJ whole genome shotgun (WGS) entry which is preliminary data.</text>
</comment>